<name>A0A7D4Q0L1_9SPHI</name>
<dbReference type="KEGG" id="mmab:HQ865_09005"/>
<dbReference type="Proteomes" id="UP000505355">
    <property type="component" value="Chromosome"/>
</dbReference>
<feature type="chain" id="PRO_5028912527" description="Lipoprotein" evidence="1">
    <location>
        <begin position="23"/>
        <end position="254"/>
    </location>
</feature>
<organism evidence="2 3">
    <name type="scientific">Mucilaginibacter mali</name>
    <dbReference type="NCBI Taxonomy" id="2740462"/>
    <lineage>
        <taxon>Bacteria</taxon>
        <taxon>Pseudomonadati</taxon>
        <taxon>Bacteroidota</taxon>
        <taxon>Sphingobacteriia</taxon>
        <taxon>Sphingobacteriales</taxon>
        <taxon>Sphingobacteriaceae</taxon>
        <taxon>Mucilaginibacter</taxon>
    </lineage>
</organism>
<protein>
    <recommendedName>
        <fullName evidence="4">Lipoprotein</fullName>
    </recommendedName>
</protein>
<sequence length="254" mass="28847">MKKLYFPVILVLIFCLSSCVDIEEHYDFKADGSCAVVYDFDMSKAVSVLMNLMSDSVRSTPEFGMVKDTTLNFYTALPDTTIDKMTPDEITMANSSRLKVKMNLKNNLMKVSLTHDAKNINDLKYYLAHISKLSSIGGVNALTKNNKKSNSFDPQQLIAGEDYYIYEITEKKFYRIIDLSKFNAFLKRTSSTFAMAKAMLIETPYKVVLNFAKPVKKIDNPKAILSADRRRVTLQTSMDDIIKNPASMNLKIDF</sequence>
<dbReference type="RefSeq" id="WP_173414576.1">
    <property type="nucleotide sequence ID" value="NZ_CP054139.1"/>
</dbReference>
<evidence type="ECO:0008006" key="4">
    <source>
        <dbReference type="Google" id="ProtNLM"/>
    </source>
</evidence>
<evidence type="ECO:0000313" key="3">
    <source>
        <dbReference type="Proteomes" id="UP000505355"/>
    </source>
</evidence>
<proteinExistence type="predicted"/>
<reference evidence="2 3" key="1">
    <citation type="submission" date="2020-05" db="EMBL/GenBank/DDBJ databases">
        <title>Mucilaginibacter mali sp. nov.</title>
        <authorList>
            <person name="Kim H.S."/>
            <person name="Lee K.C."/>
            <person name="Suh M.K."/>
            <person name="Kim J.-S."/>
            <person name="Han K.-I."/>
            <person name="Eom M.K."/>
            <person name="Shin Y.K."/>
            <person name="Lee J.-S."/>
        </authorList>
    </citation>
    <scope>NUCLEOTIDE SEQUENCE [LARGE SCALE GENOMIC DNA]</scope>
    <source>
        <strain evidence="2 3">G2-14</strain>
    </source>
</reference>
<keyword evidence="3" id="KW-1185">Reference proteome</keyword>
<keyword evidence="1" id="KW-0732">Signal</keyword>
<evidence type="ECO:0000313" key="2">
    <source>
        <dbReference type="EMBL" id="QKJ29886.1"/>
    </source>
</evidence>
<dbReference type="AlphaFoldDB" id="A0A7D4Q0L1"/>
<gene>
    <name evidence="2" type="ORF">HQ865_09005</name>
</gene>
<dbReference type="EMBL" id="CP054139">
    <property type="protein sequence ID" value="QKJ29886.1"/>
    <property type="molecule type" value="Genomic_DNA"/>
</dbReference>
<evidence type="ECO:0000256" key="1">
    <source>
        <dbReference type="SAM" id="SignalP"/>
    </source>
</evidence>
<feature type="signal peptide" evidence="1">
    <location>
        <begin position="1"/>
        <end position="22"/>
    </location>
</feature>
<accession>A0A7D4Q0L1</accession>